<evidence type="ECO:0000256" key="2">
    <source>
        <dbReference type="ARBA" id="ARBA00022884"/>
    </source>
</evidence>
<dbReference type="InterPro" id="IPR040059">
    <property type="entry name" value="PUM3"/>
</dbReference>
<keyword evidence="6" id="KW-1185">Reference proteome</keyword>
<dbReference type="AlphaFoldDB" id="A0AAD7TX41"/>
<evidence type="ECO:0000256" key="1">
    <source>
        <dbReference type="ARBA" id="ARBA00022737"/>
    </source>
</evidence>
<evidence type="ECO:0000256" key="3">
    <source>
        <dbReference type="SAM" id="MobiDB-lite"/>
    </source>
</evidence>
<dbReference type="EMBL" id="JAPEVG010000068">
    <property type="protein sequence ID" value="KAJ8488089.1"/>
    <property type="molecule type" value="Genomic_DNA"/>
</dbReference>
<dbReference type="InterPro" id="IPR011989">
    <property type="entry name" value="ARM-like"/>
</dbReference>
<dbReference type="GO" id="GO:0005730">
    <property type="term" value="C:nucleolus"/>
    <property type="evidence" value="ECO:0007669"/>
    <property type="project" value="TreeGrafter"/>
</dbReference>
<proteinExistence type="predicted"/>
<dbReference type="Proteomes" id="UP001215151">
    <property type="component" value="Unassembled WGS sequence"/>
</dbReference>
<feature type="compositionally biased region" description="Acidic residues" evidence="3">
    <location>
        <begin position="207"/>
        <end position="232"/>
    </location>
</feature>
<protein>
    <recommendedName>
        <fullName evidence="4">PUM-HD domain-containing protein</fullName>
    </recommendedName>
</protein>
<feature type="compositionally biased region" description="Basic and acidic residues" evidence="3">
    <location>
        <begin position="179"/>
        <end position="190"/>
    </location>
</feature>
<dbReference type="InterPro" id="IPR013272">
    <property type="entry name" value="Vps72/YL1_C"/>
</dbReference>
<comment type="caution">
    <text evidence="5">The sequence shown here is derived from an EMBL/GenBank/DDBJ whole genome shotgun (WGS) entry which is preliminary data.</text>
</comment>
<feature type="region of interest" description="Disordered" evidence="3">
    <location>
        <begin position="1"/>
        <end position="81"/>
    </location>
</feature>
<evidence type="ECO:0000259" key="4">
    <source>
        <dbReference type="PROSITE" id="PS50303"/>
    </source>
</evidence>
<dbReference type="GO" id="GO:0003729">
    <property type="term" value="F:mRNA binding"/>
    <property type="evidence" value="ECO:0007669"/>
    <property type="project" value="TreeGrafter"/>
</dbReference>
<dbReference type="PROSITE" id="PS50303">
    <property type="entry name" value="PUM_HD"/>
    <property type="match status" value="1"/>
</dbReference>
<dbReference type="Pfam" id="PF08144">
    <property type="entry name" value="CPL"/>
    <property type="match status" value="1"/>
</dbReference>
<dbReference type="InterPro" id="IPR033133">
    <property type="entry name" value="PUM-HD"/>
</dbReference>
<dbReference type="SMART" id="SM00025">
    <property type="entry name" value="Pumilio"/>
    <property type="match status" value="5"/>
</dbReference>
<dbReference type="PANTHER" id="PTHR13389">
    <property type="entry name" value="PUMILIO HOMOLOG 3"/>
    <property type="match status" value="1"/>
</dbReference>
<evidence type="ECO:0000313" key="5">
    <source>
        <dbReference type="EMBL" id="KAJ8488089.1"/>
    </source>
</evidence>
<dbReference type="Gene3D" id="1.25.10.10">
    <property type="entry name" value="Leucine-rich Repeat Variant"/>
    <property type="match status" value="2"/>
</dbReference>
<dbReference type="PANTHER" id="PTHR13389:SF0">
    <property type="entry name" value="PUMILIO HOMOLOG 3"/>
    <property type="match status" value="1"/>
</dbReference>
<dbReference type="InterPro" id="IPR016024">
    <property type="entry name" value="ARM-type_fold"/>
</dbReference>
<dbReference type="Pfam" id="PF08265">
    <property type="entry name" value="YL1_C"/>
    <property type="match status" value="1"/>
</dbReference>
<dbReference type="InterPro" id="IPR001313">
    <property type="entry name" value="Pumilio_RNA-bd_rpt"/>
</dbReference>
<sequence>MKTRKTLAEQLSYLHNPRPFKNPNYTKNVNRRTKNLKAVLTQEREREKNERERRRQEREENMDVDGKQAEGIPPEEDMPTYASIEAPPSVLPQRRYCDITGLEGPYTDPATGLRYHDKSIYELIKGLSTTAAKEYLSARGVNPIVNLVFQLSTEMSAATAKSTKKRSAASQAGPKSKKPHVEKDKVSETKTKKRSRPVTSAIKDESAESSEDEFPEDAEEQEEVEDAEDAMDVTDSAKNPNAARESHKAQKVLLEQRKAAKPHSALLTEAKRAWTLARQKNLSKEERTKHIHALMEIIRGKVKDIVFKHDASRIVQTVVKYGGQKERNEIAEELKGKYRELAQSKYSKFLITKLIRFCPTYRAQILREFQGHVLRMLLHREASGVLADAFELYTNAYERSLLLRDFYGKEASLFTVTAGSDEEKERSKKGLRGLMEGLEGDRRKRVLAALKDNLVAIFNNPDKGAVAHAIVHRATWEYLSSLNDLEEAEAEKLRREIFESCQEVVAEMVHTKDGSRVVREFIAWGTAKDRKQIVKAIKPHVERMCKDDEAQLVLFSALDIIDDTKLTAKSLVSDIVASAPSLYTSPQGRRSLFYLVAPRTRRHFTPAQIATLAETDPIRAKTSKKDDALRASEILKAASDGLLQWIADNGAEISRDTGGSLVVLEIMLEADGDKSAATDTLLKAISSPYPSTDHANPHPISLPHVSRLYKTLLQGGHFSHSTRAVEKSSRWSARDFASRFVQLVGRDVTVAMAKGEGAFVVAALCEQLAEHEGLEERKTVKGWFGEKTRKEIQDVGGKGVNVLLESLKKL</sequence>
<dbReference type="InterPro" id="IPR012959">
    <property type="entry name" value="CPL_dom"/>
</dbReference>
<dbReference type="SMART" id="SM00993">
    <property type="entry name" value="YL1_C"/>
    <property type="match status" value="1"/>
</dbReference>
<gene>
    <name evidence="5" type="ORF">ONZ51_g3786</name>
</gene>
<evidence type="ECO:0000313" key="6">
    <source>
        <dbReference type="Proteomes" id="UP001215151"/>
    </source>
</evidence>
<name>A0AAD7TX41_9APHY</name>
<feature type="compositionally biased region" description="Basic and acidic residues" evidence="3">
    <location>
        <begin position="42"/>
        <end position="68"/>
    </location>
</feature>
<accession>A0AAD7TX41</accession>
<keyword evidence="1" id="KW-0677">Repeat</keyword>
<dbReference type="GO" id="GO:0006417">
    <property type="term" value="P:regulation of translation"/>
    <property type="evidence" value="ECO:0007669"/>
    <property type="project" value="TreeGrafter"/>
</dbReference>
<feature type="region of interest" description="Disordered" evidence="3">
    <location>
        <begin position="160"/>
        <end position="248"/>
    </location>
</feature>
<keyword evidence="2" id="KW-0694">RNA-binding</keyword>
<organism evidence="5 6">
    <name type="scientific">Trametes cubensis</name>
    <dbReference type="NCBI Taxonomy" id="1111947"/>
    <lineage>
        <taxon>Eukaryota</taxon>
        <taxon>Fungi</taxon>
        <taxon>Dikarya</taxon>
        <taxon>Basidiomycota</taxon>
        <taxon>Agaricomycotina</taxon>
        <taxon>Agaricomycetes</taxon>
        <taxon>Polyporales</taxon>
        <taxon>Polyporaceae</taxon>
        <taxon>Trametes</taxon>
    </lineage>
</organism>
<feature type="domain" description="PUM-HD" evidence="4">
    <location>
        <begin position="271"/>
        <end position="599"/>
    </location>
</feature>
<dbReference type="SUPFAM" id="SSF48371">
    <property type="entry name" value="ARM repeat"/>
    <property type="match status" value="1"/>
</dbReference>
<reference evidence="5" key="1">
    <citation type="submission" date="2022-11" db="EMBL/GenBank/DDBJ databases">
        <title>Genome Sequence of Cubamyces cubensis.</title>
        <authorList>
            <person name="Buettner E."/>
        </authorList>
    </citation>
    <scope>NUCLEOTIDE SEQUENCE</scope>
    <source>
        <strain evidence="5">MPL-01</strain>
    </source>
</reference>